<evidence type="ECO:0000313" key="3">
    <source>
        <dbReference type="EMBL" id="KAF5345739.1"/>
    </source>
</evidence>
<dbReference type="OrthoDB" id="3270175at2759"/>
<proteinExistence type="predicted"/>
<feature type="region of interest" description="Disordered" evidence="1">
    <location>
        <begin position="52"/>
        <end position="89"/>
    </location>
</feature>
<name>A0A8H5CPT8_9AGAR</name>
<dbReference type="EMBL" id="JAACJM010000108">
    <property type="protein sequence ID" value="KAF5345739.1"/>
    <property type="molecule type" value="Genomic_DNA"/>
</dbReference>
<organism evidence="3 4">
    <name type="scientific">Tetrapyrgos nigripes</name>
    <dbReference type="NCBI Taxonomy" id="182062"/>
    <lineage>
        <taxon>Eukaryota</taxon>
        <taxon>Fungi</taxon>
        <taxon>Dikarya</taxon>
        <taxon>Basidiomycota</taxon>
        <taxon>Agaricomycotina</taxon>
        <taxon>Agaricomycetes</taxon>
        <taxon>Agaricomycetidae</taxon>
        <taxon>Agaricales</taxon>
        <taxon>Marasmiineae</taxon>
        <taxon>Marasmiaceae</taxon>
        <taxon>Tetrapyrgos</taxon>
    </lineage>
</organism>
<sequence>MVRDYLAIQGSGTPSERAFSSAGLTDHKCHNGLKPEMLAAIQTLKAAYRNGHISADQQADEHVEDLQNFFGEDEDSESEGEESSLIQVE</sequence>
<dbReference type="AlphaFoldDB" id="A0A8H5CPT8"/>
<feature type="region of interest" description="Disordered" evidence="1">
    <location>
        <begin position="1"/>
        <end position="20"/>
    </location>
</feature>
<dbReference type="Pfam" id="PF05699">
    <property type="entry name" value="Dimer_Tnp_hAT"/>
    <property type="match status" value="1"/>
</dbReference>
<feature type="compositionally biased region" description="Acidic residues" evidence="1">
    <location>
        <begin position="71"/>
        <end position="82"/>
    </location>
</feature>
<dbReference type="InterPro" id="IPR008906">
    <property type="entry name" value="HATC_C_dom"/>
</dbReference>
<evidence type="ECO:0000259" key="2">
    <source>
        <dbReference type="Pfam" id="PF05699"/>
    </source>
</evidence>
<protein>
    <recommendedName>
        <fullName evidence="2">HAT C-terminal dimerisation domain-containing protein</fullName>
    </recommendedName>
</protein>
<feature type="domain" description="HAT C-terminal dimerisation" evidence="2">
    <location>
        <begin position="1"/>
        <end position="45"/>
    </location>
</feature>
<accession>A0A8H5CPT8</accession>
<reference evidence="3 4" key="1">
    <citation type="journal article" date="2020" name="ISME J.">
        <title>Uncovering the hidden diversity of litter-decomposition mechanisms in mushroom-forming fungi.</title>
        <authorList>
            <person name="Floudas D."/>
            <person name="Bentzer J."/>
            <person name="Ahren D."/>
            <person name="Johansson T."/>
            <person name="Persson P."/>
            <person name="Tunlid A."/>
        </authorList>
    </citation>
    <scope>NUCLEOTIDE SEQUENCE [LARGE SCALE GENOMIC DNA]</scope>
    <source>
        <strain evidence="3 4">CBS 291.85</strain>
    </source>
</reference>
<dbReference type="InterPro" id="IPR012337">
    <property type="entry name" value="RNaseH-like_sf"/>
</dbReference>
<gene>
    <name evidence="3" type="ORF">D9758_011879</name>
</gene>
<dbReference type="GO" id="GO:0046983">
    <property type="term" value="F:protein dimerization activity"/>
    <property type="evidence" value="ECO:0007669"/>
    <property type="project" value="InterPro"/>
</dbReference>
<evidence type="ECO:0000313" key="4">
    <source>
        <dbReference type="Proteomes" id="UP000559256"/>
    </source>
</evidence>
<evidence type="ECO:0000256" key="1">
    <source>
        <dbReference type="SAM" id="MobiDB-lite"/>
    </source>
</evidence>
<comment type="caution">
    <text evidence="3">The sequence shown here is derived from an EMBL/GenBank/DDBJ whole genome shotgun (WGS) entry which is preliminary data.</text>
</comment>
<dbReference type="SUPFAM" id="SSF53098">
    <property type="entry name" value="Ribonuclease H-like"/>
    <property type="match status" value="1"/>
</dbReference>
<keyword evidence="4" id="KW-1185">Reference proteome</keyword>
<dbReference type="Proteomes" id="UP000559256">
    <property type="component" value="Unassembled WGS sequence"/>
</dbReference>